<dbReference type="EMBL" id="GECZ01030935">
    <property type="protein sequence ID" value="JAS38834.1"/>
    <property type="molecule type" value="Transcribed_RNA"/>
</dbReference>
<feature type="compositionally biased region" description="Pro residues" evidence="1">
    <location>
        <begin position="149"/>
        <end position="184"/>
    </location>
</feature>
<accession>A0A1B6ELN3</accession>
<organism evidence="2">
    <name type="scientific">Cuerna arida</name>
    <dbReference type="NCBI Taxonomy" id="1464854"/>
    <lineage>
        <taxon>Eukaryota</taxon>
        <taxon>Metazoa</taxon>
        <taxon>Ecdysozoa</taxon>
        <taxon>Arthropoda</taxon>
        <taxon>Hexapoda</taxon>
        <taxon>Insecta</taxon>
        <taxon>Pterygota</taxon>
        <taxon>Neoptera</taxon>
        <taxon>Paraneoptera</taxon>
        <taxon>Hemiptera</taxon>
        <taxon>Auchenorrhyncha</taxon>
        <taxon>Membracoidea</taxon>
        <taxon>Cicadellidae</taxon>
        <taxon>Cicadellinae</taxon>
        <taxon>Proconiini</taxon>
        <taxon>Cuerna</taxon>
    </lineage>
</organism>
<protein>
    <submittedName>
        <fullName evidence="2">Uncharacterized protein</fullName>
    </submittedName>
</protein>
<proteinExistence type="predicted"/>
<feature type="region of interest" description="Disordered" evidence="1">
    <location>
        <begin position="144"/>
        <end position="190"/>
    </location>
</feature>
<feature type="region of interest" description="Disordered" evidence="1">
    <location>
        <begin position="55"/>
        <end position="89"/>
    </location>
</feature>
<feature type="compositionally biased region" description="Polar residues" evidence="1">
    <location>
        <begin position="66"/>
        <end position="89"/>
    </location>
</feature>
<gene>
    <name evidence="2" type="ORF">g.12781</name>
</gene>
<name>A0A1B6ELN3_9HEMI</name>
<reference evidence="2" key="1">
    <citation type="submission" date="2015-11" db="EMBL/GenBank/DDBJ databases">
        <title>De novo transcriptome assembly of four potential Pierce s Disease insect vectors from Arizona vineyards.</title>
        <authorList>
            <person name="Tassone E.E."/>
        </authorList>
    </citation>
    <scope>NUCLEOTIDE SEQUENCE</scope>
</reference>
<dbReference type="AlphaFoldDB" id="A0A1B6ELN3"/>
<sequence length="212" mass="23636">MLYPSVQLNYIFFTFILVNISNILSTGLNEDSNQFNSATTHYSDDVIDLQPAFSNKENNQNKQKELYQSNTKSGYQQDSNNFDNSGLQVSNTSHLLRPLDSGKNQDYDSTANEKVAPRFFGLSGIIDLITRPFQNALRPELLNPSMAHSPPPPPPSIVHLPPLPPSIVHSPPPSPTQPTSPTPSPMSQQPINVILNFPKNYDDDYDYCNICT</sequence>
<evidence type="ECO:0000313" key="2">
    <source>
        <dbReference type="EMBL" id="JAS38834.1"/>
    </source>
</evidence>
<evidence type="ECO:0000256" key="1">
    <source>
        <dbReference type="SAM" id="MobiDB-lite"/>
    </source>
</evidence>